<dbReference type="SUPFAM" id="SSF54909">
    <property type="entry name" value="Dimeric alpha+beta barrel"/>
    <property type="match status" value="1"/>
</dbReference>
<name>A0A371D4M7_9APHY</name>
<dbReference type="PANTHER" id="PTHR33606">
    <property type="entry name" value="PROTEIN YCII"/>
    <property type="match status" value="1"/>
</dbReference>
<gene>
    <name evidence="2" type="ORF">OH76DRAFT_1405814</name>
</gene>
<reference evidence="2 3" key="1">
    <citation type="journal article" date="2018" name="Biotechnol. Biofuels">
        <title>Integrative visual omics of the white-rot fungus Polyporus brumalis exposes the biotechnological potential of its oxidative enzymes for delignifying raw plant biomass.</title>
        <authorList>
            <person name="Miyauchi S."/>
            <person name="Rancon A."/>
            <person name="Drula E."/>
            <person name="Hage H."/>
            <person name="Chaduli D."/>
            <person name="Favel A."/>
            <person name="Grisel S."/>
            <person name="Henrissat B."/>
            <person name="Herpoel-Gimbert I."/>
            <person name="Ruiz-Duenas F.J."/>
            <person name="Chevret D."/>
            <person name="Hainaut M."/>
            <person name="Lin J."/>
            <person name="Wang M."/>
            <person name="Pangilinan J."/>
            <person name="Lipzen A."/>
            <person name="Lesage-Meessen L."/>
            <person name="Navarro D."/>
            <person name="Riley R."/>
            <person name="Grigoriev I.V."/>
            <person name="Zhou S."/>
            <person name="Raouche S."/>
            <person name="Rosso M.N."/>
        </authorList>
    </citation>
    <scope>NUCLEOTIDE SEQUENCE [LARGE SCALE GENOMIC DNA]</scope>
    <source>
        <strain evidence="2 3">BRFM 1820</strain>
    </source>
</reference>
<dbReference type="InterPro" id="IPR011008">
    <property type="entry name" value="Dimeric_a/b-barrel"/>
</dbReference>
<evidence type="ECO:0000313" key="3">
    <source>
        <dbReference type="Proteomes" id="UP000256964"/>
    </source>
</evidence>
<sequence length="115" mass="12587">MPTPTLKKNYYLIHALDLPNAQRAKHNAEHMAYWGPLMQSGGPIVAAGGFLPQTVQSSDADAVAKVEGSFLLIQADKAEQAWETLKRDVFWTSGEVLDHEKATLTPVFVGVPQVE</sequence>
<organism evidence="2 3">
    <name type="scientific">Lentinus brumalis</name>
    <dbReference type="NCBI Taxonomy" id="2498619"/>
    <lineage>
        <taxon>Eukaryota</taxon>
        <taxon>Fungi</taxon>
        <taxon>Dikarya</taxon>
        <taxon>Basidiomycota</taxon>
        <taxon>Agaricomycotina</taxon>
        <taxon>Agaricomycetes</taxon>
        <taxon>Polyporales</taxon>
        <taxon>Polyporaceae</taxon>
        <taxon>Lentinus</taxon>
    </lineage>
</organism>
<accession>A0A371D4M7</accession>
<dbReference type="EMBL" id="KZ857418">
    <property type="protein sequence ID" value="RDX47485.1"/>
    <property type="molecule type" value="Genomic_DNA"/>
</dbReference>
<protein>
    <recommendedName>
        <fullName evidence="1">YCII-related domain-containing protein</fullName>
    </recommendedName>
</protein>
<evidence type="ECO:0000313" key="2">
    <source>
        <dbReference type="EMBL" id="RDX47485.1"/>
    </source>
</evidence>
<proteinExistence type="predicted"/>
<dbReference type="AlphaFoldDB" id="A0A371D4M7"/>
<dbReference type="InterPro" id="IPR005545">
    <property type="entry name" value="YCII"/>
</dbReference>
<dbReference type="OrthoDB" id="5519740at2759"/>
<dbReference type="Pfam" id="PF03795">
    <property type="entry name" value="YCII"/>
    <property type="match status" value="1"/>
</dbReference>
<keyword evidence="3" id="KW-1185">Reference proteome</keyword>
<dbReference type="InterPro" id="IPR051807">
    <property type="entry name" value="Sec-metab_biosynth-assoc"/>
</dbReference>
<evidence type="ECO:0000259" key="1">
    <source>
        <dbReference type="Pfam" id="PF03795"/>
    </source>
</evidence>
<dbReference type="PANTHER" id="PTHR33606:SF3">
    <property type="entry name" value="PROTEIN YCII"/>
    <property type="match status" value="1"/>
</dbReference>
<dbReference type="Proteomes" id="UP000256964">
    <property type="component" value="Unassembled WGS sequence"/>
</dbReference>
<dbReference type="Gene3D" id="3.30.70.1060">
    <property type="entry name" value="Dimeric alpha+beta barrel"/>
    <property type="match status" value="1"/>
</dbReference>
<feature type="domain" description="YCII-related" evidence="1">
    <location>
        <begin position="11"/>
        <end position="96"/>
    </location>
</feature>